<evidence type="ECO:0000313" key="2">
    <source>
        <dbReference type="Proteomes" id="UP000810292"/>
    </source>
</evidence>
<name>A0A9D9I9S9_9SPIO</name>
<protein>
    <submittedName>
        <fullName evidence="1">Uncharacterized protein</fullName>
    </submittedName>
</protein>
<proteinExistence type="predicted"/>
<accession>A0A9D9I9S9</accession>
<reference evidence="1" key="1">
    <citation type="submission" date="2020-10" db="EMBL/GenBank/DDBJ databases">
        <authorList>
            <person name="Gilroy R."/>
        </authorList>
    </citation>
    <scope>NUCLEOTIDE SEQUENCE</scope>
    <source>
        <strain evidence="1">14700</strain>
    </source>
</reference>
<comment type="caution">
    <text evidence="1">The sequence shown here is derived from an EMBL/GenBank/DDBJ whole genome shotgun (WGS) entry which is preliminary data.</text>
</comment>
<sequence>MFENCLKLGIVYKDTWEIALNQIRTLIDTKDTVDDKLTSQKIGAIETIQYSVKQWMHSDLPTKTTSKILFLGSSKASEAWIPVLKPQISKYGVDIRWSGKHAAIWISRKIKDASEYLKFYEELKKYPIPESCLLLLENCEGKDKLFFEKIAKLAFSPNKVLPIWNPLWPFAKKFEYLTSIQQTIYGVFQFYYNGLEEFMNS</sequence>
<dbReference type="Proteomes" id="UP000810292">
    <property type="component" value="Unassembled WGS sequence"/>
</dbReference>
<evidence type="ECO:0000313" key="1">
    <source>
        <dbReference type="EMBL" id="MBO8468432.1"/>
    </source>
</evidence>
<reference evidence="1" key="2">
    <citation type="journal article" date="2021" name="PeerJ">
        <title>Extensive microbial diversity within the chicken gut microbiome revealed by metagenomics and culture.</title>
        <authorList>
            <person name="Gilroy R."/>
            <person name="Ravi A."/>
            <person name="Getino M."/>
            <person name="Pursley I."/>
            <person name="Horton D.L."/>
            <person name="Alikhan N.F."/>
            <person name="Baker D."/>
            <person name="Gharbi K."/>
            <person name="Hall N."/>
            <person name="Watson M."/>
            <person name="Adriaenssens E.M."/>
            <person name="Foster-Nyarko E."/>
            <person name="Jarju S."/>
            <person name="Secka A."/>
            <person name="Antonio M."/>
            <person name="Oren A."/>
            <person name="Chaudhuri R.R."/>
            <person name="La Ragione R."/>
            <person name="Hildebrand F."/>
            <person name="Pallen M.J."/>
        </authorList>
    </citation>
    <scope>NUCLEOTIDE SEQUENCE</scope>
    <source>
        <strain evidence="1">14700</strain>
    </source>
</reference>
<dbReference type="EMBL" id="JADIMF010000020">
    <property type="protein sequence ID" value="MBO8468432.1"/>
    <property type="molecule type" value="Genomic_DNA"/>
</dbReference>
<organism evidence="1 2">
    <name type="scientific">Candidatus Ornithospirochaeta stercoravium</name>
    <dbReference type="NCBI Taxonomy" id="2840897"/>
    <lineage>
        <taxon>Bacteria</taxon>
        <taxon>Pseudomonadati</taxon>
        <taxon>Spirochaetota</taxon>
        <taxon>Spirochaetia</taxon>
        <taxon>Spirochaetales</taxon>
        <taxon>Spirochaetaceae</taxon>
        <taxon>Spirochaetaceae incertae sedis</taxon>
        <taxon>Candidatus Ornithospirochaeta</taxon>
    </lineage>
</organism>
<dbReference type="AlphaFoldDB" id="A0A9D9I9S9"/>
<gene>
    <name evidence="1" type="ORF">IAA72_01430</name>
</gene>